<dbReference type="AlphaFoldDB" id="A0A6G4UE68"/>
<gene>
    <name evidence="1" type="ORF">G5C51_37405</name>
</gene>
<name>A0A6G4UE68_9ACTN</name>
<comment type="caution">
    <text evidence="1">The sequence shown here is derived from an EMBL/GenBank/DDBJ whole genome shotgun (WGS) entry which is preliminary data.</text>
</comment>
<dbReference type="Proteomes" id="UP000481583">
    <property type="component" value="Unassembled WGS sequence"/>
</dbReference>
<organism evidence="1 2">
    <name type="scientific">Streptomyces coryli</name>
    <dbReference type="NCBI Taxonomy" id="1128680"/>
    <lineage>
        <taxon>Bacteria</taxon>
        <taxon>Bacillati</taxon>
        <taxon>Actinomycetota</taxon>
        <taxon>Actinomycetes</taxon>
        <taxon>Kitasatosporales</taxon>
        <taxon>Streptomycetaceae</taxon>
        <taxon>Streptomyces</taxon>
    </lineage>
</organism>
<evidence type="ECO:0000313" key="2">
    <source>
        <dbReference type="Proteomes" id="UP000481583"/>
    </source>
</evidence>
<reference evidence="1 2" key="1">
    <citation type="submission" date="2020-02" db="EMBL/GenBank/DDBJ databases">
        <title>Whole-genome analyses of novel actinobacteria.</title>
        <authorList>
            <person name="Sahin N."/>
        </authorList>
    </citation>
    <scope>NUCLEOTIDE SEQUENCE [LARGE SCALE GENOMIC DNA]</scope>
    <source>
        <strain evidence="1 2">A7024</strain>
    </source>
</reference>
<accession>A0A6G4UE68</accession>
<proteinExistence type="predicted"/>
<evidence type="ECO:0000313" key="1">
    <source>
        <dbReference type="EMBL" id="NGN69551.1"/>
    </source>
</evidence>
<keyword evidence="2" id="KW-1185">Reference proteome</keyword>
<dbReference type="EMBL" id="JAAKZV010000309">
    <property type="protein sequence ID" value="NGN69551.1"/>
    <property type="molecule type" value="Genomic_DNA"/>
</dbReference>
<dbReference type="InterPro" id="IPR043857">
    <property type="entry name" value="DUF5819"/>
</dbReference>
<sequence length="163" mass="18393">MAVVFLYVAPANGVSKTHKPVIDGWIYPWFEQHWALFAPNPFAANYRIEARTSASGTWHDLSAVDNAAVRHSPYPARANQNLLRRAWKIYRDFGDRAVPARTERAELFRRYLGNIAAGRLEGLGERRGTYDALQLRITTLPIPAPGAASAPRPTRTVLPWWRA</sequence>
<protein>
    <submittedName>
        <fullName evidence="1">Uncharacterized protein</fullName>
    </submittedName>
</protein>
<dbReference type="Pfam" id="PF19136">
    <property type="entry name" value="DUF5819"/>
    <property type="match status" value="1"/>
</dbReference>